<protein>
    <recommendedName>
        <fullName evidence="4">Serpentine receptor class gamma</fullName>
    </recommendedName>
</protein>
<evidence type="ECO:0000313" key="3">
    <source>
        <dbReference type="Proteomes" id="UP001152747"/>
    </source>
</evidence>
<keyword evidence="1" id="KW-0812">Transmembrane</keyword>
<evidence type="ECO:0000256" key="1">
    <source>
        <dbReference type="SAM" id="Phobius"/>
    </source>
</evidence>
<feature type="transmembrane region" description="Helical" evidence="1">
    <location>
        <begin position="110"/>
        <end position="128"/>
    </location>
</feature>
<name>A0A9P1MXE2_9PELO</name>
<dbReference type="EMBL" id="CANHGI010000002">
    <property type="protein sequence ID" value="CAI5442418.1"/>
    <property type="molecule type" value="Genomic_DNA"/>
</dbReference>
<evidence type="ECO:0008006" key="4">
    <source>
        <dbReference type="Google" id="ProtNLM"/>
    </source>
</evidence>
<accession>A0A9P1MXE2</accession>
<proteinExistence type="predicted"/>
<feature type="transmembrane region" description="Helical" evidence="1">
    <location>
        <begin position="38"/>
        <end position="63"/>
    </location>
</feature>
<keyword evidence="1" id="KW-0472">Membrane</keyword>
<sequence>MFLSVCFTIPTIYDNRKFYLENGDWVVKYLPETIRIERIMICVLIFIKEFIQFVFGTLTILRLRKSKIVSKDKKLVYVTLLHSLADLGVLIFEFTKIFNPEYSSNLTRNSGVFLIFILSSINCITIVPSNKTIWKNYKNTVLCRIYSGKVENLSANLNSDKH</sequence>
<organism evidence="2 3">
    <name type="scientific">Caenorhabditis angaria</name>
    <dbReference type="NCBI Taxonomy" id="860376"/>
    <lineage>
        <taxon>Eukaryota</taxon>
        <taxon>Metazoa</taxon>
        <taxon>Ecdysozoa</taxon>
        <taxon>Nematoda</taxon>
        <taxon>Chromadorea</taxon>
        <taxon>Rhabditida</taxon>
        <taxon>Rhabditina</taxon>
        <taxon>Rhabditomorpha</taxon>
        <taxon>Rhabditoidea</taxon>
        <taxon>Rhabditidae</taxon>
        <taxon>Peloderinae</taxon>
        <taxon>Caenorhabditis</taxon>
    </lineage>
</organism>
<comment type="caution">
    <text evidence="2">The sequence shown here is derived from an EMBL/GenBank/DDBJ whole genome shotgun (WGS) entry which is preliminary data.</text>
</comment>
<dbReference type="AlphaFoldDB" id="A0A9P1MXE2"/>
<reference evidence="2" key="1">
    <citation type="submission" date="2022-11" db="EMBL/GenBank/DDBJ databases">
        <authorList>
            <person name="Kikuchi T."/>
        </authorList>
    </citation>
    <scope>NUCLEOTIDE SEQUENCE</scope>
    <source>
        <strain evidence="2">PS1010</strain>
    </source>
</reference>
<feature type="transmembrane region" description="Helical" evidence="1">
    <location>
        <begin position="75"/>
        <end position="98"/>
    </location>
</feature>
<dbReference type="PANTHER" id="PTHR38622">
    <property type="entry name" value="PROTEIN CBG07046"/>
    <property type="match status" value="1"/>
</dbReference>
<dbReference type="Proteomes" id="UP001152747">
    <property type="component" value="Unassembled WGS sequence"/>
</dbReference>
<gene>
    <name evidence="2" type="ORF">CAMP_LOCUS5055</name>
</gene>
<keyword evidence="1" id="KW-1133">Transmembrane helix</keyword>
<keyword evidence="3" id="KW-1185">Reference proteome</keyword>
<evidence type="ECO:0000313" key="2">
    <source>
        <dbReference type="EMBL" id="CAI5442418.1"/>
    </source>
</evidence>